<evidence type="ECO:0000256" key="1">
    <source>
        <dbReference type="ARBA" id="ARBA00010688"/>
    </source>
</evidence>
<keyword evidence="2 7" id="KW-0808">Transferase</keyword>
<dbReference type="STRING" id="490188.SAMN04488068_2087"/>
<dbReference type="NCBIfam" id="TIGR03828">
    <property type="entry name" value="pfkB"/>
    <property type="match status" value="1"/>
</dbReference>
<dbReference type="GO" id="GO:0008662">
    <property type="term" value="F:1-phosphofructokinase activity"/>
    <property type="evidence" value="ECO:0007669"/>
    <property type="project" value="UniProtKB-UniRule"/>
</dbReference>
<dbReference type="InterPro" id="IPR029056">
    <property type="entry name" value="Ribokinase-like"/>
</dbReference>
<dbReference type="Gene3D" id="3.40.1190.20">
    <property type="match status" value="1"/>
</dbReference>
<dbReference type="InterPro" id="IPR017583">
    <property type="entry name" value="Tagatose/fructose_Pkinase"/>
</dbReference>
<dbReference type="OrthoDB" id="9801219at2"/>
<organism evidence="10 11">
    <name type="scientific">Hydrocarboniphaga daqingensis</name>
    <dbReference type="NCBI Taxonomy" id="490188"/>
    <lineage>
        <taxon>Bacteria</taxon>
        <taxon>Pseudomonadati</taxon>
        <taxon>Pseudomonadota</taxon>
        <taxon>Gammaproteobacteria</taxon>
        <taxon>Nevskiales</taxon>
        <taxon>Nevskiaceae</taxon>
        <taxon>Hydrocarboniphaga</taxon>
    </lineage>
</organism>
<dbReference type="Proteomes" id="UP000199758">
    <property type="component" value="Unassembled WGS sequence"/>
</dbReference>
<dbReference type="PANTHER" id="PTHR46566:SF5">
    <property type="entry name" value="1-PHOSPHOFRUCTOKINASE"/>
    <property type="match status" value="1"/>
</dbReference>
<evidence type="ECO:0000256" key="2">
    <source>
        <dbReference type="ARBA" id="ARBA00022679"/>
    </source>
</evidence>
<dbReference type="SUPFAM" id="SSF53613">
    <property type="entry name" value="Ribokinase-like"/>
    <property type="match status" value="1"/>
</dbReference>
<name>A0A1M5P8P5_9GAMM</name>
<sequence>MNTTQHRVPIVTVTMNPAIDLTVRCQSLQAGAVNRAHAARIDAGGKGINVASVLADWGVATAATGLLGRTNASVFEALFDRKQIEDRCLRISGETRTNIKIVDGDGCTTDLNLPGLAANPGDLRVVADTLDDLCREGGYAVLAGSLPSGLADDSYLPLLRAVAARGARAVLDTSGAPLTAALGAPRELLPYAIKPNRHELEAWAGEPLVRTDDLIRAARRLQALGVSLVVVSQGEHGALFVDQHRVLHAGISAVAAISSVGAGDAMVAGLTSALLDGADLEGIARRATAFAAAKLGLPGPHLPDRHAVQRLAADVLVTRLA</sequence>
<comment type="catalytic activity">
    <reaction evidence="6 8">
        <text>beta-D-fructose 1-phosphate + ATP = beta-D-fructose 1,6-bisphosphate + ADP + H(+)</text>
        <dbReference type="Rhea" id="RHEA:14213"/>
        <dbReference type="ChEBI" id="CHEBI:15378"/>
        <dbReference type="ChEBI" id="CHEBI:30616"/>
        <dbReference type="ChEBI" id="CHEBI:32966"/>
        <dbReference type="ChEBI" id="CHEBI:138881"/>
        <dbReference type="ChEBI" id="CHEBI:456216"/>
        <dbReference type="EC" id="2.7.1.56"/>
    </reaction>
</comment>
<feature type="domain" description="Carbohydrate kinase PfkB" evidence="9">
    <location>
        <begin position="15"/>
        <end position="300"/>
    </location>
</feature>
<dbReference type="GO" id="GO:0016052">
    <property type="term" value="P:carbohydrate catabolic process"/>
    <property type="evidence" value="ECO:0007669"/>
    <property type="project" value="UniProtKB-ARBA"/>
</dbReference>
<comment type="function">
    <text evidence="8">Catalyzes the ATP-dependent phosphorylation of fructose-l-phosphate to fructose-l,6-bisphosphate.</text>
</comment>
<evidence type="ECO:0000256" key="8">
    <source>
        <dbReference type="RuleBase" id="RU369061"/>
    </source>
</evidence>
<keyword evidence="4 8" id="KW-0418">Kinase</keyword>
<dbReference type="InterPro" id="IPR002173">
    <property type="entry name" value="Carboh/pur_kinase_PfkB_CS"/>
</dbReference>
<dbReference type="AlphaFoldDB" id="A0A1M5P8P5"/>
<dbReference type="GO" id="GO:0005829">
    <property type="term" value="C:cytosol"/>
    <property type="evidence" value="ECO:0007669"/>
    <property type="project" value="TreeGrafter"/>
</dbReference>
<dbReference type="PIRSF" id="PIRSF000535">
    <property type="entry name" value="1PFK/6PFK/LacC"/>
    <property type="match status" value="1"/>
</dbReference>
<evidence type="ECO:0000256" key="6">
    <source>
        <dbReference type="ARBA" id="ARBA00047745"/>
    </source>
</evidence>
<dbReference type="Pfam" id="PF00294">
    <property type="entry name" value="PfkB"/>
    <property type="match status" value="1"/>
</dbReference>
<dbReference type="RefSeq" id="WP_072897203.1">
    <property type="nucleotide sequence ID" value="NZ_FQWZ01000004.1"/>
</dbReference>
<dbReference type="NCBIfam" id="TIGR03168">
    <property type="entry name" value="1-PFK"/>
    <property type="match status" value="1"/>
</dbReference>
<dbReference type="EMBL" id="FQWZ01000004">
    <property type="protein sequence ID" value="SHG98075.1"/>
    <property type="molecule type" value="Genomic_DNA"/>
</dbReference>
<dbReference type="FunFam" id="3.40.1190.20:FF:000001">
    <property type="entry name" value="Phosphofructokinase"/>
    <property type="match status" value="1"/>
</dbReference>
<keyword evidence="3 8" id="KW-0547">Nucleotide-binding</keyword>
<comment type="similarity">
    <text evidence="1 7 8">Belongs to the carbohydrate kinase PfkB family.</text>
</comment>
<evidence type="ECO:0000256" key="3">
    <source>
        <dbReference type="ARBA" id="ARBA00022741"/>
    </source>
</evidence>
<evidence type="ECO:0000256" key="5">
    <source>
        <dbReference type="ARBA" id="ARBA00022840"/>
    </source>
</evidence>
<keyword evidence="5 8" id="KW-0067">ATP-binding</keyword>
<evidence type="ECO:0000256" key="4">
    <source>
        <dbReference type="ARBA" id="ARBA00022777"/>
    </source>
</evidence>
<dbReference type="PROSITE" id="PS00583">
    <property type="entry name" value="PFKB_KINASES_1"/>
    <property type="match status" value="1"/>
</dbReference>
<dbReference type="PROSITE" id="PS00584">
    <property type="entry name" value="PFKB_KINASES_2"/>
    <property type="match status" value="1"/>
</dbReference>
<dbReference type="PANTHER" id="PTHR46566">
    <property type="entry name" value="1-PHOSPHOFRUCTOKINASE-RELATED"/>
    <property type="match status" value="1"/>
</dbReference>
<reference evidence="10 11" key="1">
    <citation type="submission" date="2016-11" db="EMBL/GenBank/DDBJ databases">
        <authorList>
            <person name="Jaros S."/>
            <person name="Januszkiewicz K."/>
            <person name="Wedrychowicz H."/>
        </authorList>
    </citation>
    <scope>NUCLEOTIDE SEQUENCE [LARGE SCALE GENOMIC DNA]</scope>
    <source>
        <strain evidence="10 11">CGMCC 1.7049</strain>
    </source>
</reference>
<evidence type="ECO:0000313" key="10">
    <source>
        <dbReference type="EMBL" id="SHG98075.1"/>
    </source>
</evidence>
<dbReference type="GO" id="GO:0005524">
    <property type="term" value="F:ATP binding"/>
    <property type="evidence" value="ECO:0007669"/>
    <property type="project" value="UniProtKB-UniRule"/>
</dbReference>
<evidence type="ECO:0000259" key="9">
    <source>
        <dbReference type="Pfam" id="PF00294"/>
    </source>
</evidence>
<gene>
    <name evidence="10" type="ORF">SAMN04488068_2087</name>
</gene>
<dbReference type="InterPro" id="IPR022463">
    <property type="entry name" value="1-PFruKinase"/>
</dbReference>
<proteinExistence type="inferred from homology"/>
<evidence type="ECO:0000313" key="11">
    <source>
        <dbReference type="Proteomes" id="UP000199758"/>
    </source>
</evidence>
<keyword evidence="11" id="KW-1185">Reference proteome</keyword>
<dbReference type="CDD" id="cd01164">
    <property type="entry name" value="FruK_PfkB_like"/>
    <property type="match status" value="1"/>
</dbReference>
<dbReference type="GO" id="GO:0044281">
    <property type="term" value="P:small molecule metabolic process"/>
    <property type="evidence" value="ECO:0007669"/>
    <property type="project" value="UniProtKB-ARBA"/>
</dbReference>
<protein>
    <recommendedName>
        <fullName evidence="7">Phosphofructokinase</fullName>
    </recommendedName>
</protein>
<dbReference type="InterPro" id="IPR011611">
    <property type="entry name" value="PfkB_dom"/>
</dbReference>
<evidence type="ECO:0000256" key="7">
    <source>
        <dbReference type="PIRNR" id="PIRNR000535"/>
    </source>
</evidence>
<accession>A0A1M5P8P5</accession>